<evidence type="ECO:0000256" key="1">
    <source>
        <dbReference type="ARBA" id="ARBA00010645"/>
    </source>
</evidence>
<dbReference type="RefSeq" id="WP_066611627.1">
    <property type="nucleotide sequence ID" value="NZ_LQQU01000017.1"/>
</dbReference>
<feature type="region of interest" description="Disordered" evidence="3">
    <location>
        <begin position="86"/>
        <end position="105"/>
    </location>
</feature>
<dbReference type="OrthoDB" id="9796575at2"/>
<sequence length="105" mass="11257">MTERIEVEVAYARPDKQAIVKLTVAAGTSAEAAVRASRIVETFPEIDLANLSLGVFGKAVRGDAPLRAGDRVEIYRPLLADPKEVRRRRAEEGRAMKKGGGPAGA</sequence>
<evidence type="ECO:0000313" key="4">
    <source>
        <dbReference type="EMBL" id="KZE32741.1"/>
    </source>
</evidence>
<dbReference type="STRING" id="1452487.AVW16_10150"/>
<evidence type="ECO:0000313" key="5">
    <source>
        <dbReference type="Proteomes" id="UP000076625"/>
    </source>
</evidence>
<dbReference type="InterPro" id="IPR016155">
    <property type="entry name" value="Mopterin_synth/thiamin_S_b"/>
</dbReference>
<reference evidence="5" key="1">
    <citation type="submission" date="2016-01" db="EMBL/GenBank/DDBJ databases">
        <title>Draft genome of Chromobacterium sp. F49.</title>
        <authorList>
            <person name="Hong K.W."/>
        </authorList>
    </citation>
    <scope>NUCLEOTIDE SEQUENCE [LARGE SCALE GENOMIC DNA]</scope>
    <source>
        <strain evidence="5">CN10</strain>
    </source>
</reference>
<keyword evidence="5" id="KW-1185">Reference proteome</keyword>
<dbReference type="Gene3D" id="3.10.20.280">
    <property type="entry name" value="RnfH-like"/>
    <property type="match status" value="1"/>
</dbReference>
<dbReference type="Proteomes" id="UP000076625">
    <property type="component" value="Unassembled WGS sequence"/>
</dbReference>
<evidence type="ECO:0000256" key="3">
    <source>
        <dbReference type="SAM" id="MobiDB-lite"/>
    </source>
</evidence>
<feature type="compositionally biased region" description="Basic and acidic residues" evidence="3">
    <location>
        <begin position="86"/>
        <end position="95"/>
    </location>
</feature>
<organism evidence="4 5">
    <name type="scientific">Crenobacter luteus</name>
    <dbReference type="NCBI Taxonomy" id="1452487"/>
    <lineage>
        <taxon>Bacteria</taxon>
        <taxon>Pseudomonadati</taxon>
        <taxon>Pseudomonadota</taxon>
        <taxon>Betaproteobacteria</taxon>
        <taxon>Neisseriales</taxon>
        <taxon>Neisseriaceae</taxon>
        <taxon>Crenobacter</taxon>
    </lineage>
</organism>
<dbReference type="EMBL" id="LQQU01000017">
    <property type="protein sequence ID" value="KZE32741.1"/>
    <property type="molecule type" value="Genomic_DNA"/>
</dbReference>
<dbReference type="PANTHER" id="PTHR37483">
    <property type="entry name" value="UPF0125 PROTEIN RATB"/>
    <property type="match status" value="1"/>
</dbReference>
<comment type="caution">
    <text evidence="4">The sequence shown here is derived from an EMBL/GenBank/DDBJ whole genome shotgun (WGS) entry which is preliminary data.</text>
</comment>
<dbReference type="InterPro" id="IPR037021">
    <property type="entry name" value="RnfH_sf"/>
</dbReference>
<protein>
    <recommendedName>
        <fullName evidence="2">UPF0125 protein AVW16_10150</fullName>
    </recommendedName>
</protein>
<gene>
    <name evidence="4" type="ORF">AVW16_10150</name>
</gene>
<dbReference type="AlphaFoldDB" id="A0A163CLW3"/>
<dbReference type="Pfam" id="PF03658">
    <property type="entry name" value="Ub-RnfH"/>
    <property type="match status" value="1"/>
</dbReference>
<dbReference type="NCBIfam" id="NF002490">
    <property type="entry name" value="PRK01777.1"/>
    <property type="match status" value="1"/>
</dbReference>
<dbReference type="InterPro" id="IPR005346">
    <property type="entry name" value="RnfH"/>
</dbReference>
<name>A0A163CLW3_9NEIS</name>
<proteinExistence type="inferred from homology"/>
<evidence type="ECO:0000256" key="2">
    <source>
        <dbReference type="HAMAP-Rule" id="MF_00460"/>
    </source>
</evidence>
<dbReference type="SUPFAM" id="SSF54285">
    <property type="entry name" value="MoaD/ThiS"/>
    <property type="match status" value="1"/>
</dbReference>
<comment type="similarity">
    <text evidence="1 2">Belongs to the UPF0125 (RnfH) family.</text>
</comment>
<accession>A0A163CLW3</accession>
<dbReference type="HAMAP" id="MF_00460">
    <property type="entry name" value="UPF0125_RnfH"/>
    <property type="match status" value="1"/>
</dbReference>
<dbReference type="PANTHER" id="PTHR37483:SF1">
    <property type="entry name" value="UPF0125 PROTEIN RATB"/>
    <property type="match status" value="1"/>
</dbReference>